<accession>X1K5E5</accession>
<feature type="non-terminal residue" evidence="2">
    <location>
        <position position="1"/>
    </location>
</feature>
<feature type="transmembrane region" description="Helical" evidence="1">
    <location>
        <begin position="47"/>
        <end position="66"/>
    </location>
</feature>
<keyword evidence="1" id="KW-0472">Membrane</keyword>
<evidence type="ECO:0008006" key="3">
    <source>
        <dbReference type="Google" id="ProtNLM"/>
    </source>
</evidence>
<evidence type="ECO:0000313" key="2">
    <source>
        <dbReference type="EMBL" id="GAI02257.1"/>
    </source>
</evidence>
<evidence type="ECO:0000256" key="1">
    <source>
        <dbReference type="SAM" id="Phobius"/>
    </source>
</evidence>
<sequence length="220" mass="25130">LARRLNIKKSDVQKITKELNLDVIPVTDKKEVKEWAVFSERKEKSKFWHAGGIVLILVVLLGIFFWKTIFMGEVLTSTDAIFSYHPWKSVAPEGYIKPSNYLHWDEFFIGYPLSTFYSEVIKNGDIQFWNPYIMCGYPGRVALYPLLLLCYLILPLSAIFGIFAIIKFFITGIFTYLFLRSISEKKFGSLVSAIVFMFSGFMVGFMKSGATSIAALLPLL</sequence>
<dbReference type="EMBL" id="BARV01012081">
    <property type="protein sequence ID" value="GAI02257.1"/>
    <property type="molecule type" value="Genomic_DNA"/>
</dbReference>
<organism evidence="2">
    <name type="scientific">marine sediment metagenome</name>
    <dbReference type="NCBI Taxonomy" id="412755"/>
    <lineage>
        <taxon>unclassified sequences</taxon>
        <taxon>metagenomes</taxon>
        <taxon>ecological metagenomes</taxon>
    </lineage>
</organism>
<protein>
    <recommendedName>
        <fullName evidence="3">Glycosyltransferase RgtA/B/C/D-like domain-containing protein</fullName>
    </recommendedName>
</protein>
<comment type="caution">
    <text evidence="2">The sequence shown here is derived from an EMBL/GenBank/DDBJ whole genome shotgun (WGS) entry which is preliminary data.</text>
</comment>
<feature type="non-terminal residue" evidence="2">
    <location>
        <position position="220"/>
    </location>
</feature>
<feature type="transmembrane region" description="Helical" evidence="1">
    <location>
        <begin position="191"/>
        <end position="217"/>
    </location>
</feature>
<proteinExistence type="predicted"/>
<keyword evidence="1" id="KW-1133">Transmembrane helix</keyword>
<reference evidence="2" key="1">
    <citation type="journal article" date="2014" name="Front. Microbiol.">
        <title>High frequency of phylogenetically diverse reductive dehalogenase-homologous genes in deep subseafloor sedimentary metagenomes.</title>
        <authorList>
            <person name="Kawai M."/>
            <person name="Futagami T."/>
            <person name="Toyoda A."/>
            <person name="Takaki Y."/>
            <person name="Nishi S."/>
            <person name="Hori S."/>
            <person name="Arai W."/>
            <person name="Tsubouchi T."/>
            <person name="Morono Y."/>
            <person name="Uchiyama I."/>
            <person name="Ito T."/>
            <person name="Fujiyama A."/>
            <person name="Inagaki F."/>
            <person name="Takami H."/>
        </authorList>
    </citation>
    <scope>NUCLEOTIDE SEQUENCE</scope>
    <source>
        <strain evidence="2">Expedition CK06-06</strain>
    </source>
</reference>
<keyword evidence="1" id="KW-0812">Transmembrane</keyword>
<name>X1K5E5_9ZZZZ</name>
<feature type="transmembrane region" description="Helical" evidence="1">
    <location>
        <begin position="146"/>
        <end position="179"/>
    </location>
</feature>
<dbReference type="AlphaFoldDB" id="X1K5E5"/>
<gene>
    <name evidence="2" type="ORF">S06H3_22560</name>
</gene>